<evidence type="ECO:0000256" key="1">
    <source>
        <dbReference type="SAM" id="MobiDB-lite"/>
    </source>
</evidence>
<evidence type="ECO:0000313" key="2">
    <source>
        <dbReference type="EMBL" id="KXJ97727.1"/>
    </source>
</evidence>
<reference evidence="3" key="1">
    <citation type="submission" date="2016-02" db="EMBL/GenBank/DDBJ databases">
        <title>Draft genome sequence of Microdochium bolleyi, a fungal endophyte of beachgrass.</title>
        <authorList>
            <consortium name="DOE Joint Genome Institute"/>
            <person name="David A.S."/>
            <person name="May G."/>
            <person name="Haridas S."/>
            <person name="Lim J."/>
            <person name="Wang M."/>
            <person name="Labutti K."/>
            <person name="Lipzen A."/>
            <person name="Barry K."/>
            <person name="Grigoriev I.V."/>
        </authorList>
    </citation>
    <scope>NUCLEOTIDE SEQUENCE [LARGE SCALE GENOMIC DNA]</scope>
    <source>
        <strain evidence="3">J235TASD1</strain>
    </source>
</reference>
<keyword evidence="3" id="KW-1185">Reference proteome</keyword>
<protein>
    <submittedName>
        <fullName evidence="2">Uncharacterized protein</fullName>
    </submittedName>
</protein>
<dbReference type="EMBL" id="KQ964245">
    <property type="protein sequence ID" value="KXJ97727.1"/>
    <property type="molecule type" value="Genomic_DNA"/>
</dbReference>
<organism evidence="2 3">
    <name type="scientific">Microdochium bolleyi</name>
    <dbReference type="NCBI Taxonomy" id="196109"/>
    <lineage>
        <taxon>Eukaryota</taxon>
        <taxon>Fungi</taxon>
        <taxon>Dikarya</taxon>
        <taxon>Ascomycota</taxon>
        <taxon>Pezizomycotina</taxon>
        <taxon>Sordariomycetes</taxon>
        <taxon>Xylariomycetidae</taxon>
        <taxon>Xylariales</taxon>
        <taxon>Microdochiaceae</taxon>
        <taxon>Microdochium</taxon>
    </lineage>
</organism>
<name>A0A136JKS3_9PEZI</name>
<gene>
    <name evidence="2" type="ORF">Micbo1qcDRAFT_156704</name>
</gene>
<dbReference type="AlphaFoldDB" id="A0A136JKS3"/>
<dbReference type="Proteomes" id="UP000070501">
    <property type="component" value="Unassembled WGS sequence"/>
</dbReference>
<dbReference type="OrthoDB" id="10250441at2759"/>
<accession>A0A136JKS3</accession>
<evidence type="ECO:0000313" key="3">
    <source>
        <dbReference type="Proteomes" id="UP000070501"/>
    </source>
</evidence>
<feature type="compositionally biased region" description="Basic and acidic residues" evidence="1">
    <location>
        <begin position="1"/>
        <end position="12"/>
    </location>
</feature>
<proteinExistence type="predicted"/>
<feature type="region of interest" description="Disordered" evidence="1">
    <location>
        <begin position="1"/>
        <end position="25"/>
    </location>
</feature>
<dbReference type="InParanoid" id="A0A136JKS3"/>
<sequence length="164" mass="17901">MGTLSDKSDAARQQHQQAQMQAKHHPEALARSMAYLARTLADVKQFRSELAHLPGHAADNAYPPLAIIYGKEVPTVYAAHVTSREAIARTDCYDNLLFQSGDGVVLAREAMLPPGYDLVKDGRHSTNRGHITMLGDMDAVGRALQAVVRGRAKGIGLGKDRRME</sequence>